<feature type="signal peptide" evidence="2">
    <location>
        <begin position="1"/>
        <end position="24"/>
    </location>
</feature>
<name>A0A1I7YHP1_9BILA</name>
<dbReference type="WBParaSite" id="L893_g16445.t1">
    <property type="protein sequence ID" value="L893_g16445.t1"/>
    <property type="gene ID" value="L893_g16445"/>
</dbReference>
<protein>
    <submittedName>
        <fullName evidence="4">VWFD domain-containing protein</fullName>
    </submittedName>
</protein>
<reference evidence="4" key="1">
    <citation type="submission" date="2016-11" db="UniProtKB">
        <authorList>
            <consortium name="WormBaseParasite"/>
        </authorList>
    </citation>
    <scope>IDENTIFICATION</scope>
</reference>
<evidence type="ECO:0000313" key="3">
    <source>
        <dbReference type="Proteomes" id="UP000095287"/>
    </source>
</evidence>
<keyword evidence="3" id="KW-1185">Reference proteome</keyword>
<accession>A0A1I7YHP1</accession>
<sequence>MFSSKSCTAFGFLTLAFFISRSIACHPVDIPAPDTTDRDQESNDNVLQNATMPGNDTVNDEDPNGGQSLISMINSKTSGGPTCETKIGREHKFGVDFSSPMDMGTMCKNAFGLFGLDADPKPAQPLVITLLQIEGNKVSCMVPDTITIPAEKFREPSRDKEWYSGVSGDYQLVDCDNPNGFCRKLDGFVVRYDSAAPSYFYEISFNFELGIESTFKFKGADTCCEQRNMWFGQNGAKVCMDAIKDGPIDGAVNKEHGYFLVTKDENNEAKIAMLNQKEFDGLLGADVTTFTRTCMRTGCD</sequence>
<keyword evidence="2" id="KW-0732">Signal</keyword>
<feature type="compositionally biased region" description="Polar residues" evidence="1">
    <location>
        <begin position="43"/>
        <end position="57"/>
    </location>
</feature>
<evidence type="ECO:0000313" key="4">
    <source>
        <dbReference type="WBParaSite" id="L893_g16445.t1"/>
    </source>
</evidence>
<proteinExistence type="predicted"/>
<evidence type="ECO:0000256" key="1">
    <source>
        <dbReference type="SAM" id="MobiDB-lite"/>
    </source>
</evidence>
<feature type="region of interest" description="Disordered" evidence="1">
    <location>
        <begin position="32"/>
        <end position="63"/>
    </location>
</feature>
<dbReference type="AlphaFoldDB" id="A0A1I7YHP1"/>
<feature type="chain" id="PRO_5009312256" evidence="2">
    <location>
        <begin position="25"/>
        <end position="300"/>
    </location>
</feature>
<organism evidence="3 4">
    <name type="scientific">Steinernema glaseri</name>
    <dbReference type="NCBI Taxonomy" id="37863"/>
    <lineage>
        <taxon>Eukaryota</taxon>
        <taxon>Metazoa</taxon>
        <taxon>Ecdysozoa</taxon>
        <taxon>Nematoda</taxon>
        <taxon>Chromadorea</taxon>
        <taxon>Rhabditida</taxon>
        <taxon>Tylenchina</taxon>
        <taxon>Panagrolaimomorpha</taxon>
        <taxon>Strongyloidoidea</taxon>
        <taxon>Steinernematidae</taxon>
        <taxon>Steinernema</taxon>
    </lineage>
</organism>
<dbReference type="Proteomes" id="UP000095287">
    <property type="component" value="Unplaced"/>
</dbReference>
<evidence type="ECO:0000256" key="2">
    <source>
        <dbReference type="SAM" id="SignalP"/>
    </source>
</evidence>